<reference evidence="5 6" key="1">
    <citation type="submission" date="2020-08" db="EMBL/GenBank/DDBJ databases">
        <title>A Genomic Blueprint of the Chicken Gut Microbiome.</title>
        <authorList>
            <person name="Gilroy R."/>
            <person name="Ravi A."/>
            <person name="Getino M."/>
            <person name="Pursley I."/>
            <person name="Horton D.L."/>
            <person name="Alikhan N.-F."/>
            <person name="Baker D."/>
            <person name="Gharbi K."/>
            <person name="Hall N."/>
            <person name="Watson M."/>
            <person name="Adriaenssens E.M."/>
            <person name="Foster-Nyarko E."/>
            <person name="Jarju S."/>
            <person name="Secka A."/>
            <person name="Antonio M."/>
            <person name="Oren A."/>
            <person name="Chaudhuri R."/>
            <person name="La Ragione R.M."/>
            <person name="Hildebrand F."/>
            <person name="Pallen M.J."/>
        </authorList>
    </citation>
    <scope>NUCLEOTIDE SEQUENCE [LARGE SCALE GENOMIC DNA]</scope>
    <source>
        <strain evidence="5 6">Re57</strain>
    </source>
</reference>
<dbReference type="PANTHER" id="PTHR43537">
    <property type="entry name" value="TRANSCRIPTIONAL REGULATOR, GNTR FAMILY"/>
    <property type="match status" value="1"/>
</dbReference>
<dbReference type="SUPFAM" id="SSF48008">
    <property type="entry name" value="GntR ligand-binding domain-like"/>
    <property type="match status" value="1"/>
</dbReference>
<dbReference type="Pfam" id="PF07729">
    <property type="entry name" value="FCD"/>
    <property type="match status" value="1"/>
</dbReference>
<keyword evidence="3" id="KW-0804">Transcription</keyword>
<dbReference type="SMART" id="SM00895">
    <property type="entry name" value="FCD"/>
    <property type="match status" value="1"/>
</dbReference>
<keyword evidence="2" id="KW-0238">DNA-binding</keyword>
<evidence type="ECO:0000256" key="2">
    <source>
        <dbReference type="ARBA" id="ARBA00023125"/>
    </source>
</evidence>
<dbReference type="InterPro" id="IPR036388">
    <property type="entry name" value="WH-like_DNA-bd_sf"/>
</dbReference>
<evidence type="ECO:0000256" key="1">
    <source>
        <dbReference type="ARBA" id="ARBA00023015"/>
    </source>
</evidence>
<dbReference type="RefSeq" id="WP_191726367.1">
    <property type="nucleotide sequence ID" value="NZ_JACSPY010000008.1"/>
</dbReference>
<dbReference type="EMBL" id="JACSPY010000008">
    <property type="protein sequence ID" value="MBD8020936.1"/>
    <property type="molecule type" value="Genomic_DNA"/>
</dbReference>
<dbReference type="InterPro" id="IPR011711">
    <property type="entry name" value="GntR_C"/>
</dbReference>
<dbReference type="Gene3D" id="1.20.120.530">
    <property type="entry name" value="GntR ligand-binding domain-like"/>
    <property type="match status" value="1"/>
</dbReference>
<name>A0ABR8WW35_9MICO</name>
<dbReference type="Pfam" id="PF00392">
    <property type="entry name" value="GntR"/>
    <property type="match status" value="1"/>
</dbReference>
<dbReference type="InterPro" id="IPR000524">
    <property type="entry name" value="Tscrpt_reg_HTH_GntR"/>
</dbReference>
<dbReference type="Gene3D" id="1.10.10.10">
    <property type="entry name" value="Winged helix-like DNA-binding domain superfamily/Winged helix DNA-binding domain"/>
    <property type="match status" value="1"/>
</dbReference>
<sequence length="213" mass="23773">MTENYVSAPQRVMHTLLDEISTGMLQPGEKLNEMELAARLDVSRNTLREAFISLQEFGVVARRPHRGVCVTLPETRDVDEIYQFRSLLEPAALQWSERLDAALLTRCVEEGRAAMAAGDPHGTGDANQRFHSAIIASANSVYADAVMVRVLALMRLVFIRGSAERHNFHFPYVELNAAIAQLAVEGRRVEAAAEMRAYLQRARADVRELLARA</sequence>
<gene>
    <name evidence="5" type="ORF">H9634_09110</name>
</gene>
<keyword evidence="1" id="KW-0805">Transcription regulation</keyword>
<dbReference type="PROSITE" id="PS50949">
    <property type="entry name" value="HTH_GNTR"/>
    <property type="match status" value="1"/>
</dbReference>
<evidence type="ECO:0000259" key="4">
    <source>
        <dbReference type="PROSITE" id="PS50949"/>
    </source>
</evidence>
<organism evidence="5 6">
    <name type="scientific">Brevibacterium gallinarum</name>
    <dbReference type="NCBI Taxonomy" id="2762220"/>
    <lineage>
        <taxon>Bacteria</taxon>
        <taxon>Bacillati</taxon>
        <taxon>Actinomycetota</taxon>
        <taxon>Actinomycetes</taxon>
        <taxon>Micrococcales</taxon>
        <taxon>Brevibacteriaceae</taxon>
        <taxon>Brevibacterium</taxon>
    </lineage>
</organism>
<dbReference type="InterPro" id="IPR008920">
    <property type="entry name" value="TF_FadR/GntR_C"/>
</dbReference>
<comment type="caution">
    <text evidence="5">The sequence shown here is derived from an EMBL/GenBank/DDBJ whole genome shotgun (WGS) entry which is preliminary data.</text>
</comment>
<accession>A0ABR8WW35</accession>
<dbReference type="SUPFAM" id="SSF46785">
    <property type="entry name" value="Winged helix' DNA-binding domain"/>
    <property type="match status" value="1"/>
</dbReference>
<dbReference type="SMART" id="SM00345">
    <property type="entry name" value="HTH_GNTR"/>
    <property type="match status" value="1"/>
</dbReference>
<evidence type="ECO:0000313" key="5">
    <source>
        <dbReference type="EMBL" id="MBD8020936.1"/>
    </source>
</evidence>
<protein>
    <submittedName>
        <fullName evidence="5">GntR family transcriptional regulator</fullName>
    </submittedName>
</protein>
<dbReference type="CDD" id="cd07377">
    <property type="entry name" value="WHTH_GntR"/>
    <property type="match status" value="1"/>
</dbReference>
<dbReference type="PANTHER" id="PTHR43537:SF45">
    <property type="entry name" value="GNTR FAMILY REGULATORY PROTEIN"/>
    <property type="match status" value="1"/>
</dbReference>
<feature type="domain" description="HTH gntR-type" evidence="4">
    <location>
        <begin position="6"/>
        <end position="73"/>
    </location>
</feature>
<dbReference type="InterPro" id="IPR036390">
    <property type="entry name" value="WH_DNA-bd_sf"/>
</dbReference>
<evidence type="ECO:0000313" key="6">
    <source>
        <dbReference type="Proteomes" id="UP000651517"/>
    </source>
</evidence>
<evidence type="ECO:0000256" key="3">
    <source>
        <dbReference type="ARBA" id="ARBA00023163"/>
    </source>
</evidence>
<keyword evidence="6" id="KW-1185">Reference proteome</keyword>
<dbReference type="Proteomes" id="UP000651517">
    <property type="component" value="Unassembled WGS sequence"/>
</dbReference>
<proteinExistence type="predicted"/>